<dbReference type="EMBL" id="BAABLV010000036">
    <property type="protein sequence ID" value="GAA4905231.1"/>
    <property type="molecule type" value="Genomic_DNA"/>
</dbReference>
<sequence>MAEYQIPPEEWANEAAAARRAGFALLINLTAVDELGRSDEIRVILTLENPDTRARADLVTRTPRAGAHLPDIAQVFPGAAWLQRQVHDFFGVAFDGGDNRPLIHHGGGAPLRKDVLLEPRQAKPWPGAVEPGSSEPGRRKLLPPGVEGTR</sequence>
<name>A0ABP9FRC6_9ACTN</name>
<evidence type="ECO:0000259" key="3">
    <source>
        <dbReference type="Pfam" id="PF00329"/>
    </source>
</evidence>
<dbReference type="Gene3D" id="3.30.460.80">
    <property type="entry name" value="NADH:ubiquinone oxidoreductase, 30kDa subunit"/>
    <property type="match status" value="1"/>
</dbReference>
<evidence type="ECO:0000313" key="4">
    <source>
        <dbReference type="EMBL" id="GAA4905231.1"/>
    </source>
</evidence>
<accession>A0ABP9FRC6</accession>
<dbReference type="PANTHER" id="PTHR10884">
    <property type="entry name" value="NADH DEHYDROGENASE UBIQUINONE IRON-SULFUR PROTEIN 3"/>
    <property type="match status" value="1"/>
</dbReference>
<dbReference type="Proteomes" id="UP001501521">
    <property type="component" value="Unassembled WGS sequence"/>
</dbReference>
<organism evidence="4 5">
    <name type="scientific">Tessaracoccus lubricantis</name>
    <dbReference type="NCBI Taxonomy" id="545543"/>
    <lineage>
        <taxon>Bacteria</taxon>
        <taxon>Bacillati</taxon>
        <taxon>Actinomycetota</taxon>
        <taxon>Actinomycetes</taxon>
        <taxon>Propionibacteriales</taxon>
        <taxon>Propionibacteriaceae</taxon>
        <taxon>Tessaracoccus</taxon>
    </lineage>
</organism>
<dbReference type="InterPro" id="IPR037232">
    <property type="entry name" value="NADH_quin_OxRdtase_su_C/D-like"/>
</dbReference>
<comment type="similarity">
    <text evidence="1">Belongs to the complex I 30 kDa subunit family.</text>
</comment>
<reference evidence="5" key="1">
    <citation type="journal article" date="2019" name="Int. J. Syst. Evol. Microbiol.">
        <title>The Global Catalogue of Microorganisms (GCM) 10K type strain sequencing project: providing services to taxonomists for standard genome sequencing and annotation.</title>
        <authorList>
            <consortium name="The Broad Institute Genomics Platform"/>
            <consortium name="The Broad Institute Genome Sequencing Center for Infectious Disease"/>
            <person name="Wu L."/>
            <person name="Ma J."/>
        </authorList>
    </citation>
    <scope>NUCLEOTIDE SEQUENCE [LARGE SCALE GENOMIC DNA]</scope>
    <source>
        <strain evidence="5">JCM 19125</strain>
    </source>
</reference>
<dbReference type="SUPFAM" id="SSF143243">
    <property type="entry name" value="Nqo5-like"/>
    <property type="match status" value="1"/>
</dbReference>
<dbReference type="RefSeq" id="WP_345583473.1">
    <property type="nucleotide sequence ID" value="NZ_BAABLV010000036.1"/>
</dbReference>
<feature type="region of interest" description="Disordered" evidence="2">
    <location>
        <begin position="119"/>
        <end position="150"/>
    </location>
</feature>
<evidence type="ECO:0000313" key="5">
    <source>
        <dbReference type="Proteomes" id="UP001501521"/>
    </source>
</evidence>
<evidence type="ECO:0000256" key="2">
    <source>
        <dbReference type="SAM" id="MobiDB-lite"/>
    </source>
</evidence>
<gene>
    <name evidence="4" type="ORF">GCM10025789_25720</name>
</gene>
<feature type="domain" description="NADH:ubiquinone oxidoreductase 30kDa subunit" evidence="3">
    <location>
        <begin position="5"/>
        <end position="119"/>
    </location>
</feature>
<dbReference type="Pfam" id="PF00329">
    <property type="entry name" value="Complex1_30kDa"/>
    <property type="match status" value="1"/>
</dbReference>
<comment type="caution">
    <text evidence="4">The sequence shown here is derived from an EMBL/GenBank/DDBJ whole genome shotgun (WGS) entry which is preliminary data.</text>
</comment>
<keyword evidence="5" id="KW-1185">Reference proteome</keyword>
<dbReference type="InterPro" id="IPR001268">
    <property type="entry name" value="NADH_UbQ_OxRdtase_30kDa_su"/>
</dbReference>
<dbReference type="PANTHER" id="PTHR10884:SF14">
    <property type="entry name" value="NADH DEHYDROGENASE [UBIQUINONE] IRON-SULFUR PROTEIN 3, MITOCHONDRIAL"/>
    <property type="match status" value="1"/>
</dbReference>
<protein>
    <recommendedName>
        <fullName evidence="3">NADH:ubiquinone oxidoreductase 30kDa subunit domain-containing protein</fullName>
    </recommendedName>
</protein>
<proteinExistence type="inferred from homology"/>
<evidence type="ECO:0000256" key="1">
    <source>
        <dbReference type="ARBA" id="ARBA00007569"/>
    </source>
</evidence>